<gene>
    <name evidence="1" type="ORF">SS1G_12420</name>
</gene>
<proteinExistence type="predicted"/>
<dbReference type="HOGENOM" id="CLU_3406584_0_0_1"/>
<name>A7F497_SCLS1</name>
<dbReference type="GeneID" id="5482567"/>
<sequence>MSGVQYKQSSYVEYNCGLVIGNTGFFTRDS</sequence>
<evidence type="ECO:0000313" key="1">
    <source>
        <dbReference type="EMBL" id="EDN97568.1"/>
    </source>
</evidence>
<keyword evidence="2" id="KW-1185">Reference proteome</keyword>
<dbReference type="EMBL" id="CH476641">
    <property type="protein sequence ID" value="EDN97568.1"/>
    <property type="molecule type" value="Genomic_DNA"/>
</dbReference>
<protein>
    <submittedName>
        <fullName evidence="1">Uncharacterized protein</fullName>
    </submittedName>
</protein>
<dbReference type="KEGG" id="ssl:SS1G_12420"/>
<organism evidence="1 2">
    <name type="scientific">Sclerotinia sclerotiorum (strain ATCC 18683 / 1980 / Ss-1)</name>
    <name type="common">White mold</name>
    <name type="synonym">Whetzelinia sclerotiorum</name>
    <dbReference type="NCBI Taxonomy" id="665079"/>
    <lineage>
        <taxon>Eukaryota</taxon>
        <taxon>Fungi</taxon>
        <taxon>Dikarya</taxon>
        <taxon>Ascomycota</taxon>
        <taxon>Pezizomycotina</taxon>
        <taxon>Leotiomycetes</taxon>
        <taxon>Helotiales</taxon>
        <taxon>Sclerotiniaceae</taxon>
        <taxon>Sclerotinia</taxon>
    </lineage>
</organism>
<dbReference type="InParanoid" id="A7F497"/>
<accession>A7F497</accession>
<reference evidence="2" key="1">
    <citation type="journal article" date="2011" name="PLoS Genet.">
        <title>Genomic analysis of the necrotrophic fungal pathogens Sclerotinia sclerotiorum and Botrytis cinerea.</title>
        <authorList>
            <person name="Amselem J."/>
            <person name="Cuomo C.A."/>
            <person name="van Kan J.A."/>
            <person name="Viaud M."/>
            <person name="Benito E.P."/>
            <person name="Couloux A."/>
            <person name="Coutinho P.M."/>
            <person name="de Vries R.P."/>
            <person name="Dyer P.S."/>
            <person name="Fillinger S."/>
            <person name="Fournier E."/>
            <person name="Gout L."/>
            <person name="Hahn M."/>
            <person name="Kohn L."/>
            <person name="Lapalu N."/>
            <person name="Plummer K.M."/>
            <person name="Pradier J.M."/>
            <person name="Quevillon E."/>
            <person name="Sharon A."/>
            <person name="Simon A."/>
            <person name="ten Have A."/>
            <person name="Tudzynski B."/>
            <person name="Tudzynski P."/>
            <person name="Wincker P."/>
            <person name="Andrew M."/>
            <person name="Anthouard V."/>
            <person name="Beever R.E."/>
            <person name="Beffa R."/>
            <person name="Benoit I."/>
            <person name="Bouzid O."/>
            <person name="Brault B."/>
            <person name="Chen Z."/>
            <person name="Choquer M."/>
            <person name="Collemare J."/>
            <person name="Cotton P."/>
            <person name="Danchin E.G."/>
            <person name="Da Silva C."/>
            <person name="Gautier A."/>
            <person name="Giraud C."/>
            <person name="Giraud T."/>
            <person name="Gonzalez C."/>
            <person name="Grossetete S."/>
            <person name="Guldener U."/>
            <person name="Henrissat B."/>
            <person name="Howlett B.J."/>
            <person name="Kodira C."/>
            <person name="Kretschmer M."/>
            <person name="Lappartient A."/>
            <person name="Leroch M."/>
            <person name="Levis C."/>
            <person name="Mauceli E."/>
            <person name="Neuveglise C."/>
            <person name="Oeser B."/>
            <person name="Pearson M."/>
            <person name="Poulain J."/>
            <person name="Poussereau N."/>
            <person name="Quesneville H."/>
            <person name="Rascle C."/>
            <person name="Schumacher J."/>
            <person name="Segurens B."/>
            <person name="Sexton A."/>
            <person name="Silva E."/>
            <person name="Sirven C."/>
            <person name="Soanes D.M."/>
            <person name="Talbot N.J."/>
            <person name="Templeton M."/>
            <person name="Yandava C."/>
            <person name="Yarden O."/>
            <person name="Zeng Q."/>
            <person name="Rollins J.A."/>
            <person name="Lebrun M.H."/>
            <person name="Dickman M."/>
        </authorList>
    </citation>
    <scope>NUCLEOTIDE SEQUENCE [LARGE SCALE GENOMIC DNA]</scope>
    <source>
        <strain evidence="2">ATCC 18683 / 1980 / Ss-1</strain>
    </source>
</reference>
<dbReference type="Proteomes" id="UP000001312">
    <property type="component" value="Unassembled WGS sequence"/>
</dbReference>
<dbReference type="AlphaFoldDB" id="A7F497"/>
<dbReference type="RefSeq" id="XP_001586435.1">
    <property type="nucleotide sequence ID" value="XM_001586385.1"/>
</dbReference>
<evidence type="ECO:0000313" key="2">
    <source>
        <dbReference type="Proteomes" id="UP000001312"/>
    </source>
</evidence>